<evidence type="ECO:0000256" key="8">
    <source>
        <dbReference type="SAM" id="MobiDB-lite"/>
    </source>
</evidence>
<comment type="function">
    <text evidence="1">Important for normal spermatogenesis and male fertility. Specifically required for progression to the post-meiotic stages of spermatocyte development. Seems to be necessary for normal expression levels of a number of testis-expressed gene transcripts, although its role in this process is unclear.</text>
</comment>
<feature type="region of interest" description="Disordered" evidence="8">
    <location>
        <begin position="188"/>
        <end position="209"/>
    </location>
</feature>
<dbReference type="Proteomes" id="UP001482620">
    <property type="component" value="Unassembled WGS sequence"/>
</dbReference>
<feature type="compositionally biased region" description="Polar residues" evidence="8">
    <location>
        <begin position="422"/>
        <end position="439"/>
    </location>
</feature>
<feature type="region of interest" description="Disordered" evidence="8">
    <location>
        <begin position="1"/>
        <end position="20"/>
    </location>
</feature>
<dbReference type="PANTHER" id="PTHR35671">
    <property type="entry name" value="PROTEIN TOPAZ1"/>
    <property type="match status" value="1"/>
</dbReference>
<dbReference type="InterPro" id="IPR029435">
    <property type="entry name" value="TOPAZ1_dom"/>
</dbReference>
<feature type="compositionally biased region" description="Polar residues" evidence="8">
    <location>
        <begin position="888"/>
        <end position="897"/>
    </location>
</feature>
<dbReference type="EMBL" id="JAHRIQ010069580">
    <property type="protein sequence ID" value="MEQ2242889.1"/>
    <property type="molecule type" value="Genomic_DNA"/>
</dbReference>
<organism evidence="10 11">
    <name type="scientific">Ilyodon furcidens</name>
    <name type="common">goldbreast splitfin</name>
    <dbReference type="NCBI Taxonomy" id="33524"/>
    <lineage>
        <taxon>Eukaryota</taxon>
        <taxon>Metazoa</taxon>
        <taxon>Chordata</taxon>
        <taxon>Craniata</taxon>
        <taxon>Vertebrata</taxon>
        <taxon>Euteleostomi</taxon>
        <taxon>Actinopterygii</taxon>
        <taxon>Neopterygii</taxon>
        <taxon>Teleostei</taxon>
        <taxon>Neoteleostei</taxon>
        <taxon>Acanthomorphata</taxon>
        <taxon>Ovalentaria</taxon>
        <taxon>Atherinomorphae</taxon>
        <taxon>Cyprinodontiformes</taxon>
        <taxon>Goodeidae</taxon>
        <taxon>Ilyodon</taxon>
    </lineage>
</organism>
<feature type="compositionally biased region" description="Polar residues" evidence="8">
    <location>
        <begin position="370"/>
        <end position="414"/>
    </location>
</feature>
<name>A0ABV0UD92_9TELE</name>
<feature type="region of interest" description="Disordered" evidence="8">
    <location>
        <begin position="370"/>
        <end position="439"/>
    </location>
</feature>
<feature type="compositionally biased region" description="Basic and acidic residues" evidence="8">
    <location>
        <begin position="746"/>
        <end position="764"/>
    </location>
</feature>
<keyword evidence="4" id="KW-0963">Cytoplasm</keyword>
<feature type="compositionally biased region" description="Polar residues" evidence="8">
    <location>
        <begin position="87"/>
        <end position="99"/>
    </location>
</feature>
<evidence type="ECO:0000256" key="4">
    <source>
        <dbReference type="ARBA" id="ARBA00022490"/>
    </source>
</evidence>
<accession>A0ABV0UD92</accession>
<feature type="region of interest" description="Disordered" evidence="8">
    <location>
        <begin position="653"/>
        <end position="672"/>
    </location>
</feature>
<dbReference type="PANTHER" id="PTHR35671:SF1">
    <property type="entry name" value="PROTEIN TOPAZ1"/>
    <property type="match status" value="1"/>
</dbReference>
<reference evidence="10 11" key="1">
    <citation type="submission" date="2021-06" db="EMBL/GenBank/DDBJ databases">
        <authorList>
            <person name="Palmer J.M."/>
        </authorList>
    </citation>
    <scope>NUCLEOTIDE SEQUENCE [LARGE SCALE GENOMIC DNA]</scope>
    <source>
        <strain evidence="11">if_2019</strain>
        <tissue evidence="10">Muscle</tissue>
    </source>
</reference>
<evidence type="ECO:0000256" key="7">
    <source>
        <dbReference type="ARBA" id="ARBA00031943"/>
    </source>
</evidence>
<feature type="compositionally biased region" description="Polar residues" evidence="8">
    <location>
        <begin position="731"/>
        <end position="744"/>
    </location>
</feature>
<dbReference type="Pfam" id="PF14669">
    <property type="entry name" value="Asp_Glu_race_2"/>
    <property type="match status" value="1"/>
</dbReference>
<evidence type="ECO:0000259" key="9">
    <source>
        <dbReference type="Pfam" id="PF14669"/>
    </source>
</evidence>
<feature type="region of interest" description="Disordered" evidence="8">
    <location>
        <begin position="503"/>
        <end position="523"/>
    </location>
</feature>
<feature type="region of interest" description="Disordered" evidence="8">
    <location>
        <begin position="874"/>
        <end position="916"/>
    </location>
</feature>
<comment type="subcellular location">
    <subcellularLocation>
        <location evidence="2">Cytoplasm</location>
        <location evidence="2">Cytosol</location>
    </subcellularLocation>
</comment>
<evidence type="ECO:0000256" key="1">
    <source>
        <dbReference type="ARBA" id="ARBA00002132"/>
    </source>
</evidence>
<keyword evidence="6" id="KW-0744">Spermatogenesis</keyword>
<feature type="compositionally biased region" description="Polar residues" evidence="8">
    <location>
        <begin position="464"/>
        <end position="473"/>
    </location>
</feature>
<protein>
    <recommendedName>
        <fullName evidence="3">Protein TOPAZ1</fullName>
    </recommendedName>
    <alternativeName>
        <fullName evidence="7">Testis- and ovary-specific PAZ domain-containing protein 1</fullName>
    </alternativeName>
</protein>
<evidence type="ECO:0000256" key="3">
    <source>
        <dbReference type="ARBA" id="ARBA00016464"/>
    </source>
</evidence>
<gene>
    <name evidence="10" type="ORF">ILYODFUR_001530</name>
</gene>
<feature type="domain" description="Protein TOPAZ1" evidence="9">
    <location>
        <begin position="1158"/>
        <end position="1331"/>
    </location>
</feature>
<dbReference type="InterPro" id="IPR038952">
    <property type="entry name" value="TOPAZ1"/>
</dbReference>
<evidence type="ECO:0000313" key="11">
    <source>
        <dbReference type="Proteomes" id="UP001482620"/>
    </source>
</evidence>
<feature type="region of interest" description="Disordered" evidence="8">
    <location>
        <begin position="87"/>
        <end position="108"/>
    </location>
</feature>
<sequence length="1560" mass="171862">MQRGGTTCLPPSGETLSPSERHLQTWVKLNRLTLKDVVGLKLAPRRQRPSKAIDSLKQDLIPNTHLNPSGLACSNKCLRRSECKYSSPQQKNLGNQVPKSSSPDSASSPAGYKVYAKCDVSSDNCGYILPGDLKNKKMRCFKQEMEAGFRIWPSCSGHNKHDGEQGAEVKNSTSISSVQSVNSICQAESLTEQHKHPEEGTDSEALTNPSKRLYNGWMDVDTTALTSVLKDKHTDEQEIRTGVLDQDHPEVPGLGSGLIGSDICRDKRIKLGDGAECSRACSFVFREIGVISKPDLPGHPTETNMQHMSPDLFSESDEDNTDEPESFTCQRVKPYFRKLPGSCARTYMAWPFSNSQPRCKADTSVPAFSGTSAGLSPRSTSDSITENQDLPTLSTRENYNKLSDASMVKQVNSSRENRKVSDSVQTNRKTAGLSVQSEGSVAHLHSNSVSFTCSGQHGKESAIETGSSSTFPFSCSKTGSSTSTTTHSVLSLSAWKTGSALSNLSGPSTHDAPRSLSGKLSSVPPSSFLSGKIINPDPNQSLVSSISLRQDLNKNNECLLKRSPPMLEPFDASPFKTNRFLLCNITRDKHVDTEAGEFLLPPVLSPVTSPYRRIVGRALFQSLSSSEHTEKALNKDKTPPEFYLAQVVKGNIETSRNFPEHPSKEVENVTTNLSTPTDITAFKSMSSPSNATVEGDGDIKQTLDDSDSEENGEHGKRSSDQVPLDPKIKTTVGSNVLTKGHSSPSSHDEEHASFSEEEEQRSVTDEGSSDCNPEGNEGEAGTAEEQQSAILDELTAYEQDILLLDVMQEDPELFENLPEKSLLNLGPVRDTAPPKKNLTSTIKISAKTDRSPLVFEQRLTPVTVDLHDDSIDLTEKSESRPWRPRRSTMPTRNQNPCPVTAGRSRHVGQSDRNNNTINGSLEINSGHPIQTVSFSHSTHLVTALGTGPCRKISANGPDFRRLKSSDYCRQYFSESLSCGFKMCRFQHLPAEGDEKFCVDMVAKFTQNPACLQKAGAVFTGYYQNSPPGVYFSMPVLLSLLQALLKAGMVSNVFSVLRVSLAHNIVSGHEFLLAVFNYVRDKGLVSFIPELMQLTFKMASVGLELSLDCIDNVKNTPMFQQTAHQNAHVAFVDNHNSYSLSACTPSPEFLNLLHGIVEIELCAKQENWKRMGEVYRSICQSSQHPNQVERISGRIAIALLSESKDKVSLPFAAFAETVRQNESEESPVKSFVGRIGVSLMLRYYKNHHWTKGRRVVEVMSILKVDFTTLKSLFGNEDGASRCHLITVATELFLMSGSVERALNTLREHNWFLSSCSWPCDPADLESRTNVLRRLSGKTSYRDTLEVLCNLPGVKEPSDLIDVSGYSPLFTSHLQVCVERQILPVASDTVDFMLCKKLAVDHSLLQTLLEKLGRQNLWLRARELFKCSLSVGYYPGVSASPGLMALIVPCQLGEVEFALTLEMFVALNASAILPLSDSTTSSLSITLQRTQSCEGEYISAGNRLLSAACLPQPKLTIHYTAVNSSQEQVFRLEVSSARRWLRHNHLWASEMWTNRHKCLNPN</sequence>
<evidence type="ECO:0000256" key="2">
    <source>
        <dbReference type="ARBA" id="ARBA00004514"/>
    </source>
</evidence>
<evidence type="ECO:0000256" key="6">
    <source>
        <dbReference type="ARBA" id="ARBA00022871"/>
    </source>
</evidence>
<comment type="caution">
    <text evidence="10">The sequence shown here is derived from an EMBL/GenBank/DDBJ whole genome shotgun (WGS) entry which is preliminary data.</text>
</comment>
<feature type="region of interest" description="Disordered" evidence="8">
    <location>
        <begin position="679"/>
        <end position="786"/>
    </location>
</feature>
<keyword evidence="11" id="KW-1185">Reference proteome</keyword>
<keyword evidence="5" id="KW-0221">Differentiation</keyword>
<feature type="compositionally biased region" description="Polar residues" evidence="8">
    <location>
        <begin position="679"/>
        <end position="692"/>
    </location>
</feature>
<feature type="compositionally biased region" description="Basic and acidic residues" evidence="8">
    <location>
        <begin position="658"/>
        <end position="667"/>
    </location>
</feature>
<evidence type="ECO:0000256" key="5">
    <source>
        <dbReference type="ARBA" id="ARBA00022782"/>
    </source>
</evidence>
<proteinExistence type="predicted"/>
<evidence type="ECO:0000313" key="10">
    <source>
        <dbReference type="EMBL" id="MEQ2242889.1"/>
    </source>
</evidence>
<feature type="region of interest" description="Disordered" evidence="8">
    <location>
        <begin position="458"/>
        <end position="482"/>
    </location>
</feature>